<accession>A0A5N7B8K2</accession>
<dbReference type="PANTHER" id="PTHR23501">
    <property type="entry name" value="MAJOR FACILITATOR SUPERFAMILY"/>
    <property type="match status" value="1"/>
</dbReference>
<feature type="transmembrane region" description="Helical" evidence="6">
    <location>
        <begin position="569"/>
        <end position="588"/>
    </location>
</feature>
<dbReference type="GO" id="GO:0005886">
    <property type="term" value="C:plasma membrane"/>
    <property type="evidence" value="ECO:0007669"/>
    <property type="project" value="TreeGrafter"/>
</dbReference>
<evidence type="ECO:0000313" key="9">
    <source>
        <dbReference type="Proteomes" id="UP000326198"/>
    </source>
</evidence>
<dbReference type="EMBL" id="ML736213">
    <property type="protein sequence ID" value="KAE8378071.1"/>
    <property type="molecule type" value="Genomic_DNA"/>
</dbReference>
<dbReference type="SUPFAM" id="SSF103473">
    <property type="entry name" value="MFS general substrate transporter"/>
    <property type="match status" value="1"/>
</dbReference>
<dbReference type="InterPro" id="IPR020846">
    <property type="entry name" value="MFS_dom"/>
</dbReference>
<dbReference type="PANTHER" id="PTHR23501:SF87">
    <property type="entry name" value="SIDEROPHORE IRON TRANSPORTER 2"/>
    <property type="match status" value="1"/>
</dbReference>
<dbReference type="Proteomes" id="UP000326198">
    <property type="component" value="Unassembled WGS sequence"/>
</dbReference>
<feature type="region of interest" description="Disordered" evidence="5">
    <location>
        <begin position="597"/>
        <end position="619"/>
    </location>
</feature>
<feature type="transmembrane region" description="Helical" evidence="6">
    <location>
        <begin position="360"/>
        <end position="381"/>
    </location>
</feature>
<name>A0A5N7B8K2_9EURO</name>
<protein>
    <submittedName>
        <fullName evidence="8">Major facilitator superfamily domain-containing protein</fullName>
    </submittedName>
</protein>
<evidence type="ECO:0000256" key="2">
    <source>
        <dbReference type="ARBA" id="ARBA00022692"/>
    </source>
</evidence>
<dbReference type="InterPro" id="IPR011701">
    <property type="entry name" value="MFS"/>
</dbReference>
<feature type="transmembrane region" description="Helical" evidence="6">
    <location>
        <begin position="73"/>
        <end position="91"/>
    </location>
</feature>
<feature type="transmembrane region" description="Helical" evidence="6">
    <location>
        <begin position="426"/>
        <end position="446"/>
    </location>
</feature>
<dbReference type="PROSITE" id="PS50850">
    <property type="entry name" value="MFS"/>
    <property type="match status" value="1"/>
</dbReference>
<feature type="transmembrane region" description="Helical" evidence="6">
    <location>
        <begin position="321"/>
        <end position="340"/>
    </location>
</feature>
<dbReference type="Gene3D" id="1.20.1250.20">
    <property type="entry name" value="MFS general substrate transporter like domains"/>
    <property type="match status" value="2"/>
</dbReference>
<proteinExistence type="predicted"/>
<feature type="transmembrane region" description="Helical" evidence="6">
    <location>
        <begin position="288"/>
        <end position="309"/>
    </location>
</feature>
<evidence type="ECO:0000256" key="3">
    <source>
        <dbReference type="ARBA" id="ARBA00022989"/>
    </source>
</evidence>
<organism evidence="8 9">
    <name type="scientific">Aspergillus bertholletiae</name>
    <dbReference type="NCBI Taxonomy" id="1226010"/>
    <lineage>
        <taxon>Eukaryota</taxon>
        <taxon>Fungi</taxon>
        <taxon>Dikarya</taxon>
        <taxon>Ascomycota</taxon>
        <taxon>Pezizomycotina</taxon>
        <taxon>Eurotiomycetes</taxon>
        <taxon>Eurotiomycetidae</taxon>
        <taxon>Eurotiales</taxon>
        <taxon>Aspergillaceae</taxon>
        <taxon>Aspergillus</taxon>
        <taxon>Aspergillus subgen. Circumdati</taxon>
    </lineage>
</organism>
<keyword evidence="4 6" id="KW-0472">Membrane</keyword>
<feature type="transmembrane region" description="Helical" evidence="6">
    <location>
        <begin position="233"/>
        <end position="254"/>
    </location>
</feature>
<evidence type="ECO:0000259" key="7">
    <source>
        <dbReference type="PROSITE" id="PS50850"/>
    </source>
</evidence>
<dbReference type="AlphaFoldDB" id="A0A5N7B8K2"/>
<sequence length="619" mass="67849">MDRATEFPKEAEDPISPRASHTISEMADLDKSGNQIVEQSASADDVEKQSDTQSLQAGVQRAEILRKGWTKTGLYTAFVGLFIATLAINFGDYSTQVYVAYTTSAFKQHSAMSAARVVMNITRIASYPVIAKLGDVFGRAEMFILAIATSTIGYVIYAACENIAQYMVAGIFEAIGSTGYALTQQVFVADVTNLINRGIWSTLPDSLTTVPTLYLGTIVAQRILDHSTWRWGWGMWAIILPVCSVPLIATMLVYQRRAPIKVPIAKAMGWKETDTWYQRAYRLLWVELDLPGGVLLLLGLSLLLVPIALTGANNSNAWHKGNFIAMLVLGVVFLISFAIWDARFARKPFVPYRMIRQRTVAAACILGALDFFHYSVFSVFFTSYLQVAGHFNAGNATRIDNSLRVAFQVAGIFAAFFMKYTKRSQIWVLAGVPLCVLGMGVLLYLVDMGDGRTGNEAAFVTAKSLIGIGRGFYQTAAQVSVQAVVSRQEVSVVTAVFFASMSIGGAIGTSVAGAIWRSNLPRKLAEYLPAENKAQAKSIFGSIVVAQKYPVGSPARMAIDRSYRESQRLLAIAAISALAPMLIVMFFLNNVHLDERQTAKEEEEEAKEEVTKGDKEVVQ</sequence>
<evidence type="ECO:0000256" key="1">
    <source>
        <dbReference type="ARBA" id="ARBA00004141"/>
    </source>
</evidence>
<keyword evidence="9" id="KW-1185">Reference proteome</keyword>
<dbReference type="Pfam" id="PF07690">
    <property type="entry name" value="MFS_1"/>
    <property type="match status" value="1"/>
</dbReference>
<keyword evidence="2 6" id="KW-0812">Transmembrane</keyword>
<feature type="transmembrane region" description="Helical" evidence="6">
    <location>
        <begin position="495"/>
        <end position="516"/>
    </location>
</feature>
<dbReference type="OrthoDB" id="2241241at2759"/>
<evidence type="ECO:0000256" key="4">
    <source>
        <dbReference type="ARBA" id="ARBA00023136"/>
    </source>
</evidence>
<feature type="region of interest" description="Disordered" evidence="5">
    <location>
        <begin position="1"/>
        <end position="21"/>
    </location>
</feature>
<reference evidence="8 9" key="1">
    <citation type="submission" date="2019-04" db="EMBL/GenBank/DDBJ databases">
        <title>Friends and foes A comparative genomics studyof 23 Aspergillus species from section Flavi.</title>
        <authorList>
            <consortium name="DOE Joint Genome Institute"/>
            <person name="Kjaerbolling I."/>
            <person name="Vesth T."/>
            <person name="Frisvad J.C."/>
            <person name="Nybo J.L."/>
            <person name="Theobald S."/>
            <person name="Kildgaard S."/>
            <person name="Isbrandt T."/>
            <person name="Kuo A."/>
            <person name="Sato A."/>
            <person name="Lyhne E.K."/>
            <person name="Kogle M.E."/>
            <person name="Wiebenga A."/>
            <person name="Kun R.S."/>
            <person name="Lubbers R.J."/>
            <person name="Makela M.R."/>
            <person name="Barry K."/>
            <person name="Chovatia M."/>
            <person name="Clum A."/>
            <person name="Daum C."/>
            <person name="Haridas S."/>
            <person name="He G."/>
            <person name="LaButti K."/>
            <person name="Lipzen A."/>
            <person name="Mondo S."/>
            <person name="Riley R."/>
            <person name="Salamov A."/>
            <person name="Simmons B.A."/>
            <person name="Magnuson J.K."/>
            <person name="Henrissat B."/>
            <person name="Mortensen U.H."/>
            <person name="Larsen T.O."/>
            <person name="Devries R.P."/>
            <person name="Grigoriev I.V."/>
            <person name="Machida M."/>
            <person name="Baker S.E."/>
            <person name="Andersen M.R."/>
        </authorList>
    </citation>
    <scope>NUCLEOTIDE SEQUENCE [LARGE SCALE GENOMIC DNA]</scope>
    <source>
        <strain evidence="8 9">IBT 29228</strain>
    </source>
</reference>
<comment type="subcellular location">
    <subcellularLocation>
        <location evidence="1">Membrane</location>
        <topology evidence="1">Multi-pass membrane protein</topology>
    </subcellularLocation>
</comment>
<evidence type="ECO:0000256" key="6">
    <source>
        <dbReference type="SAM" id="Phobius"/>
    </source>
</evidence>
<feature type="compositionally biased region" description="Basic and acidic residues" evidence="5">
    <location>
        <begin position="608"/>
        <end position="619"/>
    </location>
</feature>
<feature type="domain" description="Major facilitator superfamily (MFS) profile" evidence="7">
    <location>
        <begin position="73"/>
        <end position="592"/>
    </location>
</feature>
<dbReference type="GO" id="GO:0015343">
    <property type="term" value="F:siderophore-iron transmembrane transporter activity"/>
    <property type="evidence" value="ECO:0007669"/>
    <property type="project" value="TreeGrafter"/>
</dbReference>
<keyword evidence="3 6" id="KW-1133">Transmembrane helix</keyword>
<gene>
    <name evidence="8" type="ORF">BDV26DRAFT_304610</name>
</gene>
<dbReference type="InterPro" id="IPR036259">
    <property type="entry name" value="MFS_trans_sf"/>
</dbReference>
<evidence type="ECO:0000313" key="8">
    <source>
        <dbReference type="EMBL" id="KAE8378071.1"/>
    </source>
</evidence>
<feature type="compositionally biased region" description="Basic and acidic residues" evidence="5">
    <location>
        <begin position="1"/>
        <end position="12"/>
    </location>
</feature>
<feature type="transmembrane region" description="Helical" evidence="6">
    <location>
        <begin position="142"/>
        <end position="159"/>
    </location>
</feature>
<evidence type="ECO:0000256" key="5">
    <source>
        <dbReference type="SAM" id="MobiDB-lite"/>
    </source>
</evidence>